<evidence type="ECO:0000256" key="3">
    <source>
        <dbReference type="PIRSR" id="PIRSR000390-2"/>
    </source>
</evidence>
<evidence type="ECO:0000313" key="6">
    <source>
        <dbReference type="EMBL" id="AWT59018.1"/>
    </source>
</evidence>
<dbReference type="PANTHER" id="PTHR30244">
    <property type="entry name" value="TRANSAMINASE"/>
    <property type="match status" value="1"/>
</dbReference>
<gene>
    <name evidence="6" type="primary">kdnA</name>
    <name evidence="6" type="ORF">DF168_00191</name>
</gene>
<dbReference type="PANTHER" id="PTHR30244:SF34">
    <property type="entry name" value="DTDP-4-AMINO-4,6-DIDEOXYGALACTOSE TRANSAMINASE"/>
    <property type="match status" value="1"/>
</dbReference>
<dbReference type="Gene3D" id="3.90.1150.10">
    <property type="entry name" value="Aspartate Aminotransferase, domain 1"/>
    <property type="match status" value="1"/>
</dbReference>
<feature type="coiled-coil region" evidence="5">
    <location>
        <begin position="234"/>
        <end position="261"/>
    </location>
</feature>
<evidence type="ECO:0000256" key="5">
    <source>
        <dbReference type="SAM" id="Coils"/>
    </source>
</evidence>
<evidence type="ECO:0000313" key="7">
    <source>
        <dbReference type="Proteomes" id="UP000247465"/>
    </source>
</evidence>
<accession>A0A2Z4ADM5</accession>
<keyword evidence="3 4" id="KW-0663">Pyridoxal phosphate</keyword>
<dbReference type="GO" id="GO:0030170">
    <property type="term" value="F:pyridoxal phosphate binding"/>
    <property type="evidence" value="ECO:0007669"/>
    <property type="project" value="TreeGrafter"/>
</dbReference>
<keyword evidence="5" id="KW-0175">Coiled coil</keyword>
<dbReference type="KEGG" id="mtar:DF168_00191"/>
<dbReference type="InterPro" id="IPR015421">
    <property type="entry name" value="PyrdxlP-dep_Trfase_major"/>
</dbReference>
<keyword evidence="6" id="KW-0808">Transferase</keyword>
<keyword evidence="6" id="KW-0032">Aminotransferase</keyword>
<organism evidence="6 7">
    <name type="scientific">Candidatus Moanibacter tarae</name>
    <dbReference type="NCBI Taxonomy" id="2200854"/>
    <lineage>
        <taxon>Bacteria</taxon>
        <taxon>Pseudomonadati</taxon>
        <taxon>Verrucomicrobiota</taxon>
        <taxon>Opitutia</taxon>
        <taxon>Puniceicoccales</taxon>
        <taxon>Puniceicoccales incertae sedis</taxon>
        <taxon>Candidatus Moanibacter</taxon>
    </lineage>
</organism>
<dbReference type="CDD" id="cd00616">
    <property type="entry name" value="AHBA_syn"/>
    <property type="match status" value="1"/>
</dbReference>
<feature type="active site" description="Proton acceptor" evidence="2">
    <location>
        <position position="177"/>
    </location>
</feature>
<dbReference type="AlphaFoldDB" id="A0A2Z4ADM5"/>
<proteinExistence type="inferred from homology"/>
<sequence length="391" mass="42811">MLKIGQEEAAAVNRVIDRGKIFRYSPDGECGRFERRYGEFLGVPHVALCSSGSAAITAALAGIGIGPGDEVIIPAHTYMATAIAVLAVGAIPVIVEVDESITLDPNALEEAIGPLTRAVIPVHMWGALCDMTSILRIAEEKNLFVVEDGCQCVGGFYRQKGVGSMGDVGAFSFNYFKNMTCGEGGAVVTRDEATFQRINCMIDPCSFYWEGRDDTFRPFINCGSRASEFEGAILNEQLNRLPQLLEELRSQKAQILEATKESGLWPSPRHSPDGECATCIMYLLPSKDSSKKFVEDTKGRILSETGRHNYTEWDPILNHQGSHHPALNPFNLPQNANCRMDYSKDMCPNSLDILSRTVSIGIKPNQTEEELEDAITTINAAADKVLNSLKK</sequence>
<evidence type="ECO:0000256" key="2">
    <source>
        <dbReference type="PIRSR" id="PIRSR000390-1"/>
    </source>
</evidence>
<protein>
    <submittedName>
        <fullName evidence="6">8-amino-3,8-dideoxy-alpha-D-manno-octulosonate transaminase</fullName>
        <ecNumber evidence="6">2.6.1.109</ecNumber>
    </submittedName>
</protein>
<dbReference type="InterPro" id="IPR015424">
    <property type="entry name" value="PyrdxlP-dep_Trfase"/>
</dbReference>
<dbReference type="InterPro" id="IPR015422">
    <property type="entry name" value="PyrdxlP-dep_Trfase_small"/>
</dbReference>
<dbReference type="Pfam" id="PF01041">
    <property type="entry name" value="DegT_DnrJ_EryC1"/>
    <property type="match status" value="1"/>
</dbReference>
<evidence type="ECO:0000256" key="4">
    <source>
        <dbReference type="RuleBase" id="RU004508"/>
    </source>
</evidence>
<reference evidence="6 7" key="1">
    <citation type="submission" date="2018-06" db="EMBL/GenBank/DDBJ databases">
        <title>Draft Genome Sequence of a Novel Marine Bacterium Related to the Verrucomicrobia.</title>
        <authorList>
            <person name="Vosseberg J."/>
            <person name="Martijn J."/>
            <person name="Ettema T.J.G."/>
        </authorList>
    </citation>
    <scope>NUCLEOTIDE SEQUENCE [LARGE SCALE GENOMIC DNA]</scope>
    <source>
        <strain evidence="6">TARA_B100001123</strain>
    </source>
</reference>
<dbReference type="SUPFAM" id="SSF53383">
    <property type="entry name" value="PLP-dependent transferases"/>
    <property type="match status" value="1"/>
</dbReference>
<comment type="similarity">
    <text evidence="1 4">Belongs to the DegT/DnrJ/EryC1 family.</text>
</comment>
<evidence type="ECO:0000256" key="1">
    <source>
        <dbReference type="ARBA" id="ARBA00037999"/>
    </source>
</evidence>
<dbReference type="Gene3D" id="3.40.640.10">
    <property type="entry name" value="Type I PLP-dependent aspartate aminotransferase-like (Major domain)"/>
    <property type="match status" value="1"/>
</dbReference>
<name>A0A2Z4ADM5_9BACT</name>
<dbReference type="EMBL" id="CP029803">
    <property type="protein sequence ID" value="AWT59018.1"/>
    <property type="molecule type" value="Genomic_DNA"/>
</dbReference>
<dbReference type="Proteomes" id="UP000247465">
    <property type="component" value="Chromosome"/>
</dbReference>
<dbReference type="PIRSF" id="PIRSF000390">
    <property type="entry name" value="PLP_StrS"/>
    <property type="match status" value="1"/>
</dbReference>
<dbReference type="EC" id="2.6.1.109" evidence="6"/>
<dbReference type="GO" id="GO:0000271">
    <property type="term" value="P:polysaccharide biosynthetic process"/>
    <property type="evidence" value="ECO:0007669"/>
    <property type="project" value="TreeGrafter"/>
</dbReference>
<dbReference type="InterPro" id="IPR000653">
    <property type="entry name" value="DegT/StrS_aminotransferase"/>
</dbReference>
<feature type="modified residue" description="N6-(pyridoxal phosphate)lysine" evidence="3">
    <location>
        <position position="177"/>
    </location>
</feature>
<dbReference type="GO" id="GO:0008483">
    <property type="term" value="F:transaminase activity"/>
    <property type="evidence" value="ECO:0007669"/>
    <property type="project" value="UniProtKB-KW"/>
</dbReference>